<dbReference type="InterPro" id="IPR011098">
    <property type="entry name" value="G5_dom"/>
</dbReference>
<keyword evidence="5" id="KW-1133">Transmembrane helix</keyword>
<dbReference type="EMBL" id="JAERWL010000010">
    <property type="protein sequence ID" value="MBM9477280.1"/>
    <property type="molecule type" value="Genomic_DNA"/>
</dbReference>
<keyword evidence="8" id="KW-1185">Reference proteome</keyword>
<dbReference type="Pfam" id="PF06737">
    <property type="entry name" value="Transglycosylas"/>
    <property type="match status" value="1"/>
</dbReference>
<evidence type="ECO:0000256" key="2">
    <source>
        <dbReference type="ARBA" id="ARBA00022729"/>
    </source>
</evidence>
<reference evidence="7" key="1">
    <citation type="submission" date="2021-01" db="EMBL/GenBank/DDBJ databases">
        <title>KCTC 19127 draft genome.</title>
        <authorList>
            <person name="An D."/>
        </authorList>
    </citation>
    <scope>NUCLEOTIDE SEQUENCE</scope>
    <source>
        <strain evidence="7">KCTC 19127</strain>
    </source>
</reference>
<feature type="region of interest" description="Disordered" evidence="4">
    <location>
        <begin position="18"/>
        <end position="39"/>
    </location>
</feature>
<feature type="compositionally biased region" description="Polar residues" evidence="4">
    <location>
        <begin position="324"/>
        <end position="335"/>
    </location>
</feature>
<evidence type="ECO:0000256" key="1">
    <source>
        <dbReference type="ARBA" id="ARBA00010830"/>
    </source>
</evidence>
<comment type="caution">
    <text evidence="7">The sequence shown here is derived from an EMBL/GenBank/DDBJ whole genome shotgun (WGS) entry which is preliminary data.</text>
</comment>
<dbReference type="PANTHER" id="PTHR39160:SF4">
    <property type="entry name" value="RESUSCITATION-PROMOTING FACTOR RPFB"/>
    <property type="match status" value="1"/>
</dbReference>
<feature type="compositionally biased region" description="Polar residues" evidence="4">
    <location>
        <begin position="18"/>
        <end position="34"/>
    </location>
</feature>
<dbReference type="InterPro" id="IPR051933">
    <property type="entry name" value="Resuscitation_pf_RpfB"/>
</dbReference>
<dbReference type="AlphaFoldDB" id="A0A938YQV6"/>
<dbReference type="Pfam" id="PF03990">
    <property type="entry name" value="DUF348"/>
    <property type="match status" value="4"/>
</dbReference>
<evidence type="ECO:0000313" key="8">
    <source>
        <dbReference type="Proteomes" id="UP000663801"/>
    </source>
</evidence>
<keyword evidence="2" id="KW-0732">Signal</keyword>
<proteinExistence type="inferred from homology"/>
<feature type="region of interest" description="Disordered" evidence="4">
    <location>
        <begin position="371"/>
        <end position="406"/>
    </location>
</feature>
<evidence type="ECO:0000256" key="5">
    <source>
        <dbReference type="SAM" id="Phobius"/>
    </source>
</evidence>
<feature type="region of interest" description="Disordered" evidence="4">
    <location>
        <begin position="312"/>
        <end position="336"/>
    </location>
</feature>
<dbReference type="Gene3D" id="1.10.530.10">
    <property type="match status" value="1"/>
</dbReference>
<dbReference type="InterPro" id="IPR010618">
    <property type="entry name" value="RPF"/>
</dbReference>
<dbReference type="SUPFAM" id="SSF53955">
    <property type="entry name" value="Lysozyme-like"/>
    <property type="match status" value="1"/>
</dbReference>
<dbReference type="SMART" id="SM01208">
    <property type="entry name" value="G5"/>
    <property type="match status" value="1"/>
</dbReference>
<dbReference type="CDD" id="cd13925">
    <property type="entry name" value="RPF"/>
    <property type="match status" value="1"/>
</dbReference>
<evidence type="ECO:0000259" key="6">
    <source>
        <dbReference type="PROSITE" id="PS51109"/>
    </source>
</evidence>
<organism evidence="7 8">
    <name type="scientific">Nakamurella flavida</name>
    <dbReference type="NCBI Taxonomy" id="363630"/>
    <lineage>
        <taxon>Bacteria</taxon>
        <taxon>Bacillati</taxon>
        <taxon>Actinomycetota</taxon>
        <taxon>Actinomycetes</taxon>
        <taxon>Nakamurellales</taxon>
        <taxon>Nakamurellaceae</taxon>
        <taxon>Nakamurella</taxon>
    </lineage>
</organism>
<dbReference type="Pfam" id="PF07501">
    <property type="entry name" value="G5"/>
    <property type="match status" value="1"/>
</dbReference>
<keyword evidence="5" id="KW-0812">Transmembrane</keyword>
<keyword evidence="3" id="KW-0378">Hydrolase</keyword>
<name>A0A938YQV6_9ACTN</name>
<evidence type="ECO:0000256" key="3">
    <source>
        <dbReference type="ARBA" id="ARBA00022801"/>
    </source>
</evidence>
<dbReference type="Proteomes" id="UP000663801">
    <property type="component" value="Unassembled WGS sequence"/>
</dbReference>
<sequence length="482" mass="48435">MTQHDPALPEAAEIIGTADTTEAAQTPENGTEAQDTPAARRSFRKPLLIGAAALAVVLAATGGTVLSLQKTVAISVDGQVQQVSTLSGSVAGALDSAGLTLGEHDQLAPAGATTIYDGSQITVARGRLLTLTIDGQTRQVWTTAPTVERALVELGQDPAGLQLSANRSREIPLDGLAVHAQTLHTVTLTDRGAAAAAVTSTATTVGDLLAEQGITLAAADRVTPDVATPVSEGLTVSVITLPTVALTVGTDPLTAIPTDAATVADVLAGAGVTLSPTDTVTPDPATPVADGLPIVVTRIQVADSVQTREVAQPADVVEKDSSLADGTTKVTQQGRPGSVDVTVRVVTTNGVAGAPQDIASTTTVEALATVTKQGTKKAPAPAAAASSSSSSRSAAPAPASSGSSGVNWDAIARCESTNNWSINTGNGYYGGLQFDISTWMSAGGGAYASRPDLATREQQIAVAENLYASRGLSPWACAGANG</sequence>
<keyword evidence="5" id="KW-0472">Membrane</keyword>
<gene>
    <name evidence="7" type="ORF">JL107_12575</name>
</gene>
<dbReference type="RefSeq" id="WP_205257403.1">
    <property type="nucleotide sequence ID" value="NZ_BAAAPV010000001.1"/>
</dbReference>
<evidence type="ECO:0000256" key="4">
    <source>
        <dbReference type="SAM" id="MobiDB-lite"/>
    </source>
</evidence>
<feature type="domain" description="G5" evidence="6">
    <location>
        <begin position="296"/>
        <end position="377"/>
    </location>
</feature>
<dbReference type="InterPro" id="IPR007137">
    <property type="entry name" value="DUF348"/>
</dbReference>
<dbReference type="PROSITE" id="PS51109">
    <property type="entry name" value="G5"/>
    <property type="match status" value="1"/>
</dbReference>
<dbReference type="Gene3D" id="2.20.230.10">
    <property type="entry name" value="Resuscitation-promoting factor rpfb"/>
    <property type="match status" value="1"/>
</dbReference>
<comment type="similarity">
    <text evidence="1">Belongs to the transglycosylase family. Rpf subfamily.</text>
</comment>
<feature type="compositionally biased region" description="Low complexity" evidence="4">
    <location>
        <begin position="378"/>
        <end position="404"/>
    </location>
</feature>
<dbReference type="PANTHER" id="PTHR39160">
    <property type="entry name" value="CELL WALL-BINDING PROTEIN YOCH"/>
    <property type="match status" value="1"/>
</dbReference>
<dbReference type="InterPro" id="IPR023346">
    <property type="entry name" value="Lysozyme-like_dom_sf"/>
</dbReference>
<accession>A0A938YQV6</accession>
<dbReference type="GO" id="GO:0016787">
    <property type="term" value="F:hydrolase activity"/>
    <property type="evidence" value="ECO:0007669"/>
    <property type="project" value="UniProtKB-KW"/>
</dbReference>
<evidence type="ECO:0000313" key="7">
    <source>
        <dbReference type="EMBL" id="MBM9477280.1"/>
    </source>
</evidence>
<protein>
    <submittedName>
        <fullName evidence="7">DUF348 domain-containing protein</fullName>
    </submittedName>
</protein>
<feature type="transmembrane region" description="Helical" evidence="5">
    <location>
        <begin position="47"/>
        <end position="68"/>
    </location>
</feature>